<proteinExistence type="predicted"/>
<dbReference type="EMBL" id="AGNK02004422">
    <property type="status" value="NOT_ANNOTATED_CDS"/>
    <property type="molecule type" value="Genomic_DNA"/>
</dbReference>
<dbReference type="InParanoid" id="K3YBA6"/>
<dbReference type="Proteomes" id="UP000004995">
    <property type="component" value="Unassembled WGS sequence"/>
</dbReference>
<protein>
    <submittedName>
        <fullName evidence="2">Uncharacterized protein</fullName>
    </submittedName>
</protein>
<evidence type="ECO:0000256" key="1">
    <source>
        <dbReference type="SAM" id="MobiDB-lite"/>
    </source>
</evidence>
<evidence type="ECO:0000313" key="3">
    <source>
        <dbReference type="Proteomes" id="UP000004995"/>
    </source>
</evidence>
<name>K3YBA6_SETIT</name>
<organism evidence="2 3">
    <name type="scientific">Setaria italica</name>
    <name type="common">Foxtail millet</name>
    <name type="synonym">Panicum italicum</name>
    <dbReference type="NCBI Taxonomy" id="4555"/>
    <lineage>
        <taxon>Eukaryota</taxon>
        <taxon>Viridiplantae</taxon>
        <taxon>Streptophyta</taxon>
        <taxon>Embryophyta</taxon>
        <taxon>Tracheophyta</taxon>
        <taxon>Spermatophyta</taxon>
        <taxon>Magnoliopsida</taxon>
        <taxon>Liliopsida</taxon>
        <taxon>Poales</taxon>
        <taxon>Poaceae</taxon>
        <taxon>PACMAD clade</taxon>
        <taxon>Panicoideae</taxon>
        <taxon>Panicodae</taxon>
        <taxon>Paniceae</taxon>
        <taxon>Cenchrinae</taxon>
        <taxon>Setaria</taxon>
    </lineage>
</organism>
<reference evidence="2" key="2">
    <citation type="submission" date="2018-08" db="UniProtKB">
        <authorList>
            <consortium name="EnsemblPlants"/>
        </authorList>
    </citation>
    <scope>IDENTIFICATION</scope>
    <source>
        <strain evidence="2">Yugu1</strain>
    </source>
</reference>
<dbReference type="HOGENOM" id="CLU_2578420_0_0_1"/>
<sequence>MHIPRRKIKEKKGNENEKQVSTTTELCSVDSENNEMVHMVLQRNLSVAHFLRPSFFAANLIGGKRKKGTMIKAEKMYNNKV</sequence>
<keyword evidence="3" id="KW-1185">Reference proteome</keyword>
<dbReference type="EnsemblPlants" id="KQK98002">
    <property type="protein sequence ID" value="KQK98002"/>
    <property type="gene ID" value="SETIT_011500mg"/>
</dbReference>
<feature type="region of interest" description="Disordered" evidence="1">
    <location>
        <begin position="1"/>
        <end position="25"/>
    </location>
</feature>
<dbReference type="Gramene" id="KQK98002">
    <property type="protein sequence ID" value="KQK98002"/>
    <property type="gene ID" value="SETIT_011500mg"/>
</dbReference>
<evidence type="ECO:0000313" key="2">
    <source>
        <dbReference type="EnsemblPlants" id="KQK98002"/>
    </source>
</evidence>
<reference evidence="3" key="1">
    <citation type="journal article" date="2012" name="Nat. Biotechnol.">
        <title>Reference genome sequence of the model plant Setaria.</title>
        <authorList>
            <person name="Bennetzen J.L."/>
            <person name="Schmutz J."/>
            <person name="Wang H."/>
            <person name="Percifield R."/>
            <person name="Hawkins J."/>
            <person name="Pontaroli A.C."/>
            <person name="Estep M."/>
            <person name="Feng L."/>
            <person name="Vaughn J.N."/>
            <person name="Grimwood J."/>
            <person name="Jenkins J."/>
            <person name="Barry K."/>
            <person name="Lindquist E."/>
            <person name="Hellsten U."/>
            <person name="Deshpande S."/>
            <person name="Wang X."/>
            <person name="Wu X."/>
            <person name="Mitros T."/>
            <person name="Triplett J."/>
            <person name="Yang X."/>
            <person name="Ye C.Y."/>
            <person name="Mauro-Herrera M."/>
            <person name="Wang L."/>
            <person name="Li P."/>
            <person name="Sharma M."/>
            <person name="Sharma R."/>
            <person name="Ronald P.C."/>
            <person name="Panaud O."/>
            <person name="Kellogg E.A."/>
            <person name="Brutnell T.P."/>
            <person name="Doust A.N."/>
            <person name="Tuskan G.A."/>
            <person name="Rokhsar D."/>
            <person name="Devos K.M."/>
        </authorList>
    </citation>
    <scope>NUCLEOTIDE SEQUENCE [LARGE SCALE GENOMIC DNA]</scope>
    <source>
        <strain evidence="3">cv. Yugu1</strain>
    </source>
</reference>
<feature type="compositionally biased region" description="Basic residues" evidence="1">
    <location>
        <begin position="1"/>
        <end position="10"/>
    </location>
</feature>
<accession>K3YBA6</accession>
<dbReference type="AlphaFoldDB" id="K3YBA6"/>